<protein>
    <submittedName>
        <fullName evidence="1">Uncharacterized protein</fullName>
    </submittedName>
</protein>
<name>A0A5N6MCA6_9ASTR</name>
<accession>A0A5N6MCA6</accession>
<organism evidence="1 2">
    <name type="scientific">Mikania micrantha</name>
    <name type="common">bitter vine</name>
    <dbReference type="NCBI Taxonomy" id="192012"/>
    <lineage>
        <taxon>Eukaryota</taxon>
        <taxon>Viridiplantae</taxon>
        <taxon>Streptophyta</taxon>
        <taxon>Embryophyta</taxon>
        <taxon>Tracheophyta</taxon>
        <taxon>Spermatophyta</taxon>
        <taxon>Magnoliopsida</taxon>
        <taxon>eudicotyledons</taxon>
        <taxon>Gunneridae</taxon>
        <taxon>Pentapetalae</taxon>
        <taxon>asterids</taxon>
        <taxon>campanulids</taxon>
        <taxon>Asterales</taxon>
        <taxon>Asteraceae</taxon>
        <taxon>Asteroideae</taxon>
        <taxon>Heliantheae alliance</taxon>
        <taxon>Eupatorieae</taxon>
        <taxon>Mikania</taxon>
    </lineage>
</organism>
<evidence type="ECO:0000313" key="2">
    <source>
        <dbReference type="Proteomes" id="UP000326396"/>
    </source>
</evidence>
<comment type="caution">
    <text evidence="1">The sequence shown here is derived from an EMBL/GenBank/DDBJ whole genome shotgun (WGS) entry which is preliminary data.</text>
</comment>
<sequence>MSINSDDYSPAETLITFDRPIPLLRRPILGGEENSLVLSFNDPQSWASAYQSCESSIMQQCEAGARIGCSVSASRKCAPPWWKTLTGGGVSKEDLIEREKCEEREMADCLEASRLNCRKFAEDKCWPGFRDARISVKGGAVDEKAKKCVTELISRVYIGEKSIGGLELYRLEAYRKTIFSVITLNLLYIPTAHKLCTNPPTTLIFSYDDDTPLANSSPSTSPTAQGATVSTIQTPPAGIMKATALGEIVERKLSGRHEM</sequence>
<dbReference type="PANTHER" id="PTHR36773">
    <property type="entry name" value="EXPRESSED PROTEIN"/>
    <property type="match status" value="1"/>
</dbReference>
<reference evidence="1 2" key="1">
    <citation type="submission" date="2019-05" db="EMBL/GenBank/DDBJ databases">
        <title>Mikania micrantha, genome provides insights into the molecular mechanism of rapid growth.</title>
        <authorList>
            <person name="Liu B."/>
        </authorList>
    </citation>
    <scope>NUCLEOTIDE SEQUENCE [LARGE SCALE GENOMIC DNA]</scope>
    <source>
        <strain evidence="1">NLD-2019</strain>
        <tissue evidence="1">Leaf</tissue>
    </source>
</reference>
<dbReference type="OrthoDB" id="1928518at2759"/>
<gene>
    <name evidence="1" type="ORF">E3N88_33800</name>
</gene>
<dbReference type="EMBL" id="SZYD01000016">
    <property type="protein sequence ID" value="KAD3338279.1"/>
    <property type="molecule type" value="Genomic_DNA"/>
</dbReference>
<evidence type="ECO:0000313" key="1">
    <source>
        <dbReference type="EMBL" id="KAD3338279.1"/>
    </source>
</evidence>
<keyword evidence="2" id="KW-1185">Reference proteome</keyword>
<dbReference type="PANTHER" id="PTHR36773:SF1">
    <property type="entry name" value="EXPRESSED PROTEIN"/>
    <property type="match status" value="1"/>
</dbReference>
<dbReference type="GO" id="GO:0009536">
    <property type="term" value="C:plastid"/>
    <property type="evidence" value="ECO:0007669"/>
    <property type="project" value="TreeGrafter"/>
</dbReference>
<dbReference type="Proteomes" id="UP000326396">
    <property type="component" value="Linkage Group LG6"/>
</dbReference>
<dbReference type="AlphaFoldDB" id="A0A5N6MCA6"/>
<proteinExistence type="predicted"/>